<protein>
    <submittedName>
        <fullName evidence="1">Uncharacterized protein</fullName>
    </submittedName>
</protein>
<reference evidence="1" key="2">
    <citation type="journal article" date="2019" name="IMA Fungus">
        <title>Genome sequencing and comparison of five Tilletia species to identify candidate genes for the detection of regulated species infecting wheat.</title>
        <authorList>
            <person name="Nguyen H.D.T."/>
            <person name="Sultana T."/>
            <person name="Kesanakurti P."/>
            <person name="Hambleton S."/>
        </authorList>
    </citation>
    <scope>NUCLEOTIDE SEQUENCE</scope>
    <source>
        <strain evidence="1">DAOMC 236416</strain>
    </source>
</reference>
<accession>A0A8T8S8X1</accession>
<feature type="non-terminal residue" evidence="1">
    <location>
        <position position="1"/>
    </location>
</feature>
<dbReference type="EMBL" id="LWDF02002888">
    <property type="protein sequence ID" value="KAE8235247.1"/>
    <property type="molecule type" value="Genomic_DNA"/>
</dbReference>
<name>A0A8T8S8X1_9BASI</name>
<sequence>MRLPDLPVQCRDVATLWVGVSHELSLSSGCDPIIHAGTPASSDPWAEQYILAFATAALEFKGLIGVGKVEGICLDHPRFVKEASANKTEGMLHSDESLREEANHQANQRVAVLSYRRALHALKRLGALTEDPTHPACRLYARIKLLLGTLESNLDYIQDAIDRLHFLAAHDPRISNPSGFATAIHFLIKAYSNYALLSIQAVANPFVRAKLNLETVIQGFHATRKSLRLLQVVTAKDPTNILMREEYGHLSRKASAYWILAGKCPNEPAGWRSESIRVLQTSFNIFVGLYESAFQVGFDDEKPGSSGAPVGFAEDVAQGFILTRSLGFGSVMSLNQSAAV</sequence>
<dbReference type="Proteomes" id="UP000077521">
    <property type="component" value="Unassembled WGS sequence"/>
</dbReference>
<proteinExistence type="predicted"/>
<reference evidence="1" key="1">
    <citation type="submission" date="2016-04" db="EMBL/GenBank/DDBJ databases">
        <authorList>
            <person name="Nguyen H.D."/>
            <person name="Samba Siva P."/>
            <person name="Cullis J."/>
            <person name="Levesque C.A."/>
            <person name="Hambleton S."/>
        </authorList>
    </citation>
    <scope>NUCLEOTIDE SEQUENCE</scope>
    <source>
        <strain evidence="1">DAOMC 236416</strain>
    </source>
</reference>
<keyword evidence="2" id="KW-1185">Reference proteome</keyword>
<comment type="caution">
    <text evidence="1">The sequence shown here is derived from an EMBL/GenBank/DDBJ whole genome shotgun (WGS) entry which is preliminary data.</text>
</comment>
<organism evidence="1 2">
    <name type="scientific">Tilletia indica</name>
    <dbReference type="NCBI Taxonomy" id="43049"/>
    <lineage>
        <taxon>Eukaryota</taxon>
        <taxon>Fungi</taxon>
        <taxon>Dikarya</taxon>
        <taxon>Basidiomycota</taxon>
        <taxon>Ustilaginomycotina</taxon>
        <taxon>Exobasidiomycetes</taxon>
        <taxon>Tilletiales</taxon>
        <taxon>Tilletiaceae</taxon>
        <taxon>Tilletia</taxon>
    </lineage>
</organism>
<evidence type="ECO:0000313" key="2">
    <source>
        <dbReference type="Proteomes" id="UP000077521"/>
    </source>
</evidence>
<evidence type="ECO:0000313" key="1">
    <source>
        <dbReference type="EMBL" id="KAE8235247.1"/>
    </source>
</evidence>
<dbReference type="AlphaFoldDB" id="A0A8T8S8X1"/>
<gene>
    <name evidence="1" type="ORF">A4X13_0g9563</name>
</gene>